<dbReference type="AlphaFoldDB" id="A0A326UAJ7"/>
<feature type="domain" description="HTH merR-type" evidence="2">
    <location>
        <begin position="5"/>
        <end position="74"/>
    </location>
</feature>
<evidence type="ECO:0000259" key="2">
    <source>
        <dbReference type="PROSITE" id="PS50937"/>
    </source>
</evidence>
<evidence type="ECO:0000313" key="4">
    <source>
        <dbReference type="Proteomes" id="UP000248806"/>
    </source>
</evidence>
<dbReference type="Gene3D" id="1.10.1660.10">
    <property type="match status" value="1"/>
</dbReference>
<dbReference type="PANTHER" id="PTHR30204:SF96">
    <property type="entry name" value="CHROMOSOME-ANCHORING PROTEIN RACA"/>
    <property type="match status" value="1"/>
</dbReference>
<dbReference type="Pfam" id="PF13411">
    <property type="entry name" value="MerR_1"/>
    <property type="match status" value="1"/>
</dbReference>
<dbReference type="InterPro" id="IPR000551">
    <property type="entry name" value="MerR-type_HTH_dom"/>
</dbReference>
<dbReference type="InterPro" id="IPR012925">
    <property type="entry name" value="TipAS_dom"/>
</dbReference>
<dbReference type="OrthoDB" id="9814833at2"/>
<dbReference type="PANTHER" id="PTHR30204">
    <property type="entry name" value="REDOX-CYCLING DRUG-SENSING TRANSCRIPTIONAL ACTIVATOR SOXR"/>
    <property type="match status" value="1"/>
</dbReference>
<dbReference type="Pfam" id="PF07739">
    <property type="entry name" value="TipAS"/>
    <property type="match status" value="1"/>
</dbReference>
<dbReference type="PROSITE" id="PS00552">
    <property type="entry name" value="HTH_MERR_1"/>
    <property type="match status" value="1"/>
</dbReference>
<comment type="caution">
    <text evidence="3">The sequence shown here is derived from an EMBL/GenBank/DDBJ whole genome shotgun (WGS) entry which is preliminary data.</text>
</comment>
<dbReference type="GO" id="GO:0003700">
    <property type="term" value="F:DNA-binding transcription factor activity"/>
    <property type="evidence" value="ECO:0007669"/>
    <property type="project" value="InterPro"/>
</dbReference>
<dbReference type="InterPro" id="IPR009061">
    <property type="entry name" value="DNA-bd_dom_put_sf"/>
</dbReference>
<sequence length="271" mass="32128">MNKRLYYTGEVARMAGVTVRTVRFYDREGLLSPSAHSEKGYRLYTDEDVLQLQKILALKYLGFSLDEIKCCLQIAPYELGEWLLLQKIMLREKRMQLDSILQAIEKTEQMLRAGAGDWHTLLHIIQMMQQEQAGDWRRKYLDEWQVKRLEELSRTHYTEAQRQKLAEWGKDFGEEEQKQASLRWERIGGELRRMVREGIAPESPEAQQLVAEWLDLMQGFTHGDPDIIESLKRMHTDIKQMSPEQRPFQLPYEGEEEAFLYRALALYEQRR</sequence>
<dbReference type="InterPro" id="IPR047057">
    <property type="entry name" value="MerR_fam"/>
</dbReference>
<protein>
    <submittedName>
        <fullName evidence="3">DNA-binding transcriptional MerR regulator</fullName>
    </submittedName>
</protein>
<dbReference type="RefSeq" id="WP_111322961.1">
    <property type="nucleotide sequence ID" value="NZ_BIFX01000001.1"/>
</dbReference>
<dbReference type="Proteomes" id="UP000248806">
    <property type="component" value="Unassembled WGS sequence"/>
</dbReference>
<dbReference type="SUPFAM" id="SSF46955">
    <property type="entry name" value="Putative DNA-binding domain"/>
    <property type="match status" value="1"/>
</dbReference>
<accession>A0A326UAJ7</accession>
<organism evidence="3 4">
    <name type="scientific">Thermosporothrix hazakensis</name>
    <dbReference type="NCBI Taxonomy" id="644383"/>
    <lineage>
        <taxon>Bacteria</taxon>
        <taxon>Bacillati</taxon>
        <taxon>Chloroflexota</taxon>
        <taxon>Ktedonobacteria</taxon>
        <taxon>Ktedonobacterales</taxon>
        <taxon>Thermosporotrichaceae</taxon>
        <taxon>Thermosporothrix</taxon>
    </lineage>
</organism>
<keyword evidence="4" id="KW-1185">Reference proteome</keyword>
<proteinExistence type="predicted"/>
<dbReference type="CDD" id="cd01106">
    <property type="entry name" value="HTH_TipAL-Mta"/>
    <property type="match status" value="1"/>
</dbReference>
<dbReference type="SMART" id="SM00422">
    <property type="entry name" value="HTH_MERR"/>
    <property type="match status" value="1"/>
</dbReference>
<reference evidence="3 4" key="1">
    <citation type="submission" date="2018-06" db="EMBL/GenBank/DDBJ databases">
        <title>Genomic Encyclopedia of Archaeal and Bacterial Type Strains, Phase II (KMG-II): from individual species to whole genera.</title>
        <authorList>
            <person name="Goeker M."/>
        </authorList>
    </citation>
    <scope>NUCLEOTIDE SEQUENCE [LARGE SCALE GENOMIC DNA]</scope>
    <source>
        <strain evidence="3 4">ATCC BAA-1881</strain>
    </source>
</reference>
<dbReference type="GO" id="GO:0003677">
    <property type="term" value="F:DNA binding"/>
    <property type="evidence" value="ECO:0007669"/>
    <property type="project" value="UniProtKB-KW"/>
</dbReference>
<keyword evidence="1 3" id="KW-0238">DNA-binding</keyword>
<evidence type="ECO:0000313" key="3">
    <source>
        <dbReference type="EMBL" id="PZW29514.1"/>
    </source>
</evidence>
<dbReference type="EMBL" id="QKUF01000008">
    <property type="protein sequence ID" value="PZW29514.1"/>
    <property type="molecule type" value="Genomic_DNA"/>
</dbReference>
<gene>
    <name evidence="3" type="ORF">EI42_02810</name>
</gene>
<evidence type="ECO:0000256" key="1">
    <source>
        <dbReference type="ARBA" id="ARBA00023125"/>
    </source>
</evidence>
<dbReference type="PRINTS" id="PR00040">
    <property type="entry name" value="HTHMERR"/>
</dbReference>
<name>A0A326UAJ7_THEHA</name>
<dbReference type="PROSITE" id="PS50937">
    <property type="entry name" value="HTH_MERR_2"/>
    <property type="match status" value="1"/>
</dbReference>